<reference evidence="3" key="1">
    <citation type="submission" date="2016-10" db="EMBL/GenBank/DDBJ databases">
        <authorList>
            <person name="Varghese N."/>
            <person name="Submissions S."/>
        </authorList>
    </citation>
    <scope>NUCLEOTIDE SEQUENCE [LARGE SCALE GENOMIC DNA]</scope>
    <source>
        <strain evidence="3">DSM 5463</strain>
    </source>
</reference>
<dbReference type="RefSeq" id="WP_103896164.1">
    <property type="nucleotide sequence ID" value="NZ_FNUK01000014.1"/>
</dbReference>
<dbReference type="InterPro" id="IPR052531">
    <property type="entry name" value="CarD-like_regulator"/>
</dbReference>
<dbReference type="Pfam" id="PF21095">
    <property type="entry name" value="CarD_C"/>
    <property type="match status" value="1"/>
</dbReference>
<name>A0A1H5VHP8_9CLOT</name>
<dbReference type="InterPro" id="IPR048792">
    <property type="entry name" value="CarD_C"/>
</dbReference>
<dbReference type="AlphaFoldDB" id="A0A1H5VHP8"/>
<dbReference type="Gene3D" id="1.20.58.1290">
    <property type="entry name" value="CarD-like, C-terminal domain"/>
    <property type="match status" value="1"/>
</dbReference>
<dbReference type="Gene3D" id="2.40.10.170">
    <property type="match status" value="1"/>
</dbReference>
<protein>
    <submittedName>
        <fullName evidence="2">Transcriptional regulator, CarD family</fullName>
    </submittedName>
</protein>
<dbReference type="GO" id="GO:0009303">
    <property type="term" value="P:rRNA transcription"/>
    <property type="evidence" value="ECO:0007669"/>
    <property type="project" value="TreeGrafter"/>
</dbReference>
<dbReference type="SMART" id="SM01058">
    <property type="entry name" value="CarD_TRCF"/>
    <property type="match status" value="1"/>
</dbReference>
<evidence type="ECO:0000313" key="3">
    <source>
        <dbReference type="Proteomes" id="UP000242850"/>
    </source>
</evidence>
<feature type="domain" description="CarD-like/TRCF RNAP-interacting" evidence="1">
    <location>
        <begin position="1"/>
        <end position="109"/>
    </location>
</feature>
<dbReference type="PANTHER" id="PTHR38447">
    <property type="entry name" value="TRANSCRIPTION FACTOR YDEB-RELATED"/>
    <property type="match status" value="1"/>
</dbReference>
<evidence type="ECO:0000313" key="2">
    <source>
        <dbReference type="EMBL" id="SEF86849.1"/>
    </source>
</evidence>
<accession>A0A1H5VHP8</accession>
<dbReference type="PANTHER" id="PTHR38447:SF1">
    <property type="entry name" value="RNA POLYMERASE-BINDING TRANSCRIPTION FACTOR CARD"/>
    <property type="match status" value="1"/>
</dbReference>
<dbReference type="InterPro" id="IPR036101">
    <property type="entry name" value="CarD-like/TRCF_RID_sf"/>
</dbReference>
<dbReference type="InterPro" id="IPR003711">
    <property type="entry name" value="CarD-like/TRCF_RID"/>
</dbReference>
<keyword evidence="3" id="KW-1185">Reference proteome</keyword>
<dbReference type="Proteomes" id="UP000242850">
    <property type="component" value="Unassembled WGS sequence"/>
</dbReference>
<evidence type="ECO:0000259" key="1">
    <source>
        <dbReference type="SMART" id="SM01058"/>
    </source>
</evidence>
<organism evidence="2 3">
    <name type="scientific">Caloramator fervidus</name>
    <dbReference type="NCBI Taxonomy" id="29344"/>
    <lineage>
        <taxon>Bacteria</taxon>
        <taxon>Bacillati</taxon>
        <taxon>Bacillota</taxon>
        <taxon>Clostridia</taxon>
        <taxon>Eubacteriales</taxon>
        <taxon>Clostridiaceae</taxon>
        <taxon>Caloramator</taxon>
    </lineage>
</organism>
<dbReference type="Pfam" id="PF02559">
    <property type="entry name" value="CarD_TRCF_RID"/>
    <property type="match status" value="1"/>
</dbReference>
<proteinExistence type="predicted"/>
<gene>
    <name evidence="2" type="ORF">SAMN05660865_01210</name>
</gene>
<dbReference type="OrthoDB" id="9786074at2"/>
<dbReference type="EMBL" id="FNUK01000014">
    <property type="protein sequence ID" value="SEF86849.1"/>
    <property type="molecule type" value="Genomic_DNA"/>
</dbReference>
<dbReference type="SUPFAM" id="SSF141259">
    <property type="entry name" value="CarD-like"/>
    <property type="match status" value="1"/>
</dbReference>
<sequence>MFEINEKVFVKRFGAGVIKNIQEKEFNGIIKKYYEINLIISGICICVPFDEENKIRRIIDKKEVQKVFDVLSKTYEKMPYKCIERYKLYKYVLEKGDILEIAKLIKRFYLTYKHKKISKLDKNSFDELLNLLCSEISLALCEDYSDVKKKIYEILNI</sequence>
<dbReference type="InterPro" id="IPR042215">
    <property type="entry name" value="CarD-like_C"/>
</dbReference>